<evidence type="ECO:0000256" key="6">
    <source>
        <dbReference type="ARBA" id="ARBA00022842"/>
    </source>
</evidence>
<evidence type="ECO:0000256" key="3">
    <source>
        <dbReference type="ARBA" id="ARBA00022723"/>
    </source>
</evidence>
<comment type="caution">
    <text evidence="9">The sequence shown here is derived from an EMBL/GenBank/DDBJ whole genome shotgun (WGS) entry which is preliminary data.</text>
</comment>
<feature type="non-terminal residue" evidence="9">
    <location>
        <position position="1"/>
    </location>
</feature>
<evidence type="ECO:0000313" key="9">
    <source>
        <dbReference type="EMBL" id="GFO46819.1"/>
    </source>
</evidence>
<dbReference type="PANTHER" id="PTHR45630">
    <property type="entry name" value="CATION-TRANSPORTING ATPASE-RELATED"/>
    <property type="match status" value="1"/>
</dbReference>
<dbReference type="GO" id="GO:0005524">
    <property type="term" value="F:ATP binding"/>
    <property type="evidence" value="ECO:0007669"/>
    <property type="project" value="UniProtKB-KW"/>
</dbReference>
<dbReference type="GO" id="GO:0006874">
    <property type="term" value="P:intracellular calcium ion homeostasis"/>
    <property type="evidence" value="ECO:0007669"/>
    <property type="project" value="TreeGrafter"/>
</dbReference>
<dbReference type="GO" id="GO:0046872">
    <property type="term" value="F:metal ion binding"/>
    <property type="evidence" value="ECO:0007669"/>
    <property type="project" value="UniProtKB-KW"/>
</dbReference>
<gene>
    <name evidence="9" type="ORF">PoB_007332400</name>
</gene>
<feature type="domain" description="P-type ATPase A" evidence="8">
    <location>
        <begin position="139"/>
        <end position="229"/>
    </location>
</feature>
<protein>
    <submittedName>
        <fullName evidence="9">Cation-transporting ATPase</fullName>
    </submittedName>
</protein>
<dbReference type="GO" id="GO:0005789">
    <property type="term" value="C:endoplasmic reticulum membrane"/>
    <property type="evidence" value="ECO:0007669"/>
    <property type="project" value="TreeGrafter"/>
</dbReference>
<evidence type="ECO:0000313" key="10">
    <source>
        <dbReference type="Proteomes" id="UP000735302"/>
    </source>
</evidence>
<evidence type="ECO:0000256" key="1">
    <source>
        <dbReference type="ARBA" id="ARBA00004141"/>
    </source>
</evidence>
<dbReference type="GO" id="GO:0015662">
    <property type="term" value="F:P-type ion transporter activity"/>
    <property type="evidence" value="ECO:0007669"/>
    <property type="project" value="TreeGrafter"/>
</dbReference>
<dbReference type="AlphaFoldDB" id="A0AAV4DRL3"/>
<keyword evidence="6" id="KW-0460">Magnesium</keyword>
<name>A0AAV4DRL3_9GAST</name>
<dbReference type="InterPro" id="IPR008250">
    <property type="entry name" value="ATPase_P-typ_transduc_dom_A_sf"/>
</dbReference>
<evidence type="ECO:0000256" key="4">
    <source>
        <dbReference type="ARBA" id="ARBA00022741"/>
    </source>
</evidence>
<dbReference type="GO" id="GO:0019829">
    <property type="term" value="F:ATPase-coupled monoatomic cation transmembrane transporter activity"/>
    <property type="evidence" value="ECO:0007669"/>
    <property type="project" value="TreeGrafter"/>
</dbReference>
<dbReference type="Gene3D" id="2.70.150.10">
    <property type="entry name" value="Calcium-transporting ATPase, cytoplasmic transduction domain A"/>
    <property type="match status" value="1"/>
</dbReference>
<dbReference type="InterPro" id="IPR059000">
    <property type="entry name" value="ATPase_P-type_domA"/>
</dbReference>
<keyword evidence="7" id="KW-1278">Translocase</keyword>
<keyword evidence="10" id="KW-1185">Reference proteome</keyword>
<sequence>YDGDHPLWFIFQKTKYVYDGDENRRFSPVVFPVDHSAREYMEWKGYQEEEDLKTAEKKFGKNSMVMDIPKFVELFKERATAPFFVFQVFCVGLWCLDEYWYYSVFTLFMLIAFEATLVQQQLRNMAEIRKMGNKPYLIQVYRNRKWIRIMTDELVPGDIVSVVRSQDEKIVPCDMLLLRGPCIVDESMLTGESVPVMKEPIESIEPDHYLDLEQDGKLHVLFGGTKVVQHSPPSKSGPGLKVLEEAHTTRLLISKIRKRQATFFGHVMRREKLENLVTTGMLEGKRSRGKQREKLIEGLADWLKAGKSLEAIEATKDRKKWRTMIANAVKQGT</sequence>
<evidence type="ECO:0000256" key="2">
    <source>
        <dbReference type="ARBA" id="ARBA00006000"/>
    </source>
</evidence>
<keyword evidence="5" id="KW-0067">ATP-binding</keyword>
<keyword evidence="4" id="KW-0547">Nucleotide-binding</keyword>
<dbReference type="NCBIfam" id="TIGR01494">
    <property type="entry name" value="ATPase_P-type"/>
    <property type="match status" value="1"/>
</dbReference>
<evidence type="ECO:0000256" key="7">
    <source>
        <dbReference type="ARBA" id="ARBA00022967"/>
    </source>
</evidence>
<accession>A0AAV4DRL3</accession>
<dbReference type="InterPro" id="IPR001757">
    <property type="entry name" value="P_typ_ATPase"/>
</dbReference>
<reference evidence="9 10" key="1">
    <citation type="journal article" date="2021" name="Elife">
        <title>Chloroplast acquisition without the gene transfer in kleptoplastic sea slugs, Plakobranchus ocellatus.</title>
        <authorList>
            <person name="Maeda T."/>
            <person name="Takahashi S."/>
            <person name="Yoshida T."/>
            <person name="Shimamura S."/>
            <person name="Takaki Y."/>
            <person name="Nagai Y."/>
            <person name="Toyoda A."/>
            <person name="Suzuki Y."/>
            <person name="Arimoto A."/>
            <person name="Ishii H."/>
            <person name="Satoh N."/>
            <person name="Nishiyama T."/>
            <person name="Hasebe M."/>
            <person name="Maruyama T."/>
            <person name="Minagawa J."/>
            <person name="Obokata J."/>
            <person name="Shigenobu S."/>
        </authorList>
    </citation>
    <scope>NUCLEOTIDE SEQUENCE [LARGE SCALE GENOMIC DNA]</scope>
</reference>
<dbReference type="PANTHER" id="PTHR45630:SF7">
    <property type="entry name" value="ENDOPLASMIC RETICULUM TRANSMEMBRANE HELIX TRANSLOCASE"/>
    <property type="match status" value="1"/>
</dbReference>
<dbReference type="EMBL" id="BLXT01008222">
    <property type="protein sequence ID" value="GFO46819.1"/>
    <property type="molecule type" value="Genomic_DNA"/>
</dbReference>
<organism evidence="9 10">
    <name type="scientific">Plakobranchus ocellatus</name>
    <dbReference type="NCBI Taxonomy" id="259542"/>
    <lineage>
        <taxon>Eukaryota</taxon>
        <taxon>Metazoa</taxon>
        <taxon>Spiralia</taxon>
        <taxon>Lophotrochozoa</taxon>
        <taxon>Mollusca</taxon>
        <taxon>Gastropoda</taxon>
        <taxon>Heterobranchia</taxon>
        <taxon>Euthyneura</taxon>
        <taxon>Panpulmonata</taxon>
        <taxon>Sacoglossa</taxon>
        <taxon>Placobranchoidea</taxon>
        <taxon>Plakobranchidae</taxon>
        <taxon>Plakobranchus</taxon>
    </lineage>
</organism>
<evidence type="ECO:0000256" key="5">
    <source>
        <dbReference type="ARBA" id="ARBA00022840"/>
    </source>
</evidence>
<keyword evidence="3" id="KW-0479">Metal-binding</keyword>
<dbReference type="SUPFAM" id="SSF81665">
    <property type="entry name" value="Calcium ATPase, transmembrane domain M"/>
    <property type="match status" value="1"/>
</dbReference>
<evidence type="ECO:0000259" key="8">
    <source>
        <dbReference type="Pfam" id="PF00122"/>
    </source>
</evidence>
<comment type="similarity">
    <text evidence="2">Belongs to the cation transport ATPase (P-type) (TC 3.A.3) family. Type V subfamily.</text>
</comment>
<proteinExistence type="inferred from homology"/>
<dbReference type="Pfam" id="PF00122">
    <property type="entry name" value="E1-E2_ATPase"/>
    <property type="match status" value="1"/>
</dbReference>
<dbReference type="SUPFAM" id="SSF81653">
    <property type="entry name" value="Calcium ATPase, transduction domain A"/>
    <property type="match status" value="1"/>
</dbReference>
<dbReference type="InterPro" id="IPR006544">
    <property type="entry name" value="P-type_TPase_V"/>
</dbReference>
<dbReference type="InterPro" id="IPR023298">
    <property type="entry name" value="ATPase_P-typ_TM_dom_sf"/>
</dbReference>
<dbReference type="Proteomes" id="UP000735302">
    <property type="component" value="Unassembled WGS sequence"/>
</dbReference>
<comment type="subcellular location">
    <subcellularLocation>
        <location evidence="1">Membrane</location>
        <topology evidence="1">Multi-pass membrane protein</topology>
    </subcellularLocation>
</comment>
<dbReference type="GO" id="GO:0016887">
    <property type="term" value="F:ATP hydrolysis activity"/>
    <property type="evidence" value="ECO:0007669"/>
    <property type="project" value="InterPro"/>
</dbReference>